<reference evidence="10 11" key="1">
    <citation type="journal article" date="2024" name="Proc. Natl. Acad. Sci. U.S.A.">
        <title>The genetic regulatory architecture and epigenomic basis for age-related changes in rattlesnake venom.</title>
        <authorList>
            <person name="Hogan M.P."/>
            <person name="Holding M.L."/>
            <person name="Nystrom G.S."/>
            <person name="Colston T.J."/>
            <person name="Bartlett D.A."/>
            <person name="Mason A.J."/>
            <person name="Ellsworth S.A."/>
            <person name="Rautsaw R.M."/>
            <person name="Lawrence K.C."/>
            <person name="Strickland J.L."/>
            <person name="He B."/>
            <person name="Fraser P."/>
            <person name="Margres M.J."/>
            <person name="Gilbert D.M."/>
            <person name="Gibbs H.L."/>
            <person name="Parkinson C.L."/>
            <person name="Rokyta D.R."/>
        </authorList>
    </citation>
    <scope>NUCLEOTIDE SEQUENCE [LARGE SCALE GENOMIC DNA]</scope>
    <source>
        <strain evidence="10">DRR0105</strain>
    </source>
</reference>
<dbReference type="Gene3D" id="4.10.280.10">
    <property type="entry name" value="Helix-loop-helix DNA-binding domain"/>
    <property type="match status" value="1"/>
</dbReference>
<dbReference type="PROSITE" id="PS50888">
    <property type="entry name" value="BHLH"/>
    <property type="match status" value="1"/>
</dbReference>
<keyword evidence="1" id="KW-0217">Developmental protein</keyword>
<sequence length="227" mass="24613">MHRDVPFCKFKAGQLSSGKKLLPKPRPPTWLACGRGQDAVSPRLPKPLPQEGPTESMDAEPPPFFSSSSSSSWDWKAAGGGALELGQSSPAQSLSPSPSFDSYASSPYPLLVDLPCGAGGGNEGGSSLRGYPLGEFPSVYLSRPGQGQGQKGPKGRMSVQRRRKASEREKLRMRTLAEALHTLRNYLPPMYTQRGQPLTKIQTLKYTIKYIGELTDLLNPAKQGQMP</sequence>
<evidence type="ECO:0000256" key="6">
    <source>
        <dbReference type="ARBA" id="ARBA00023242"/>
    </source>
</evidence>
<dbReference type="AlphaFoldDB" id="A0AAW1C9P5"/>
<dbReference type="InterPro" id="IPR036638">
    <property type="entry name" value="HLH_DNA-bd_sf"/>
</dbReference>
<keyword evidence="5" id="KW-0804">Transcription</keyword>
<keyword evidence="2" id="KW-0221">Differentiation</keyword>
<dbReference type="GO" id="GO:0000978">
    <property type="term" value="F:RNA polymerase II cis-regulatory region sequence-specific DNA binding"/>
    <property type="evidence" value="ECO:0007669"/>
    <property type="project" value="TreeGrafter"/>
</dbReference>
<dbReference type="GO" id="GO:0005634">
    <property type="term" value="C:nucleus"/>
    <property type="evidence" value="ECO:0007669"/>
    <property type="project" value="TreeGrafter"/>
</dbReference>
<evidence type="ECO:0000256" key="7">
    <source>
        <dbReference type="ARBA" id="ARBA00039844"/>
    </source>
</evidence>
<feature type="compositionally biased region" description="Low complexity" evidence="8">
    <location>
        <begin position="87"/>
        <end position="100"/>
    </location>
</feature>
<evidence type="ECO:0000259" key="9">
    <source>
        <dbReference type="PROSITE" id="PS50888"/>
    </source>
</evidence>
<dbReference type="InterPro" id="IPR011598">
    <property type="entry name" value="bHLH_dom"/>
</dbReference>
<name>A0AAW1C9P5_CROAD</name>
<evidence type="ECO:0000313" key="10">
    <source>
        <dbReference type="EMBL" id="KAK9411226.1"/>
    </source>
</evidence>
<dbReference type="Pfam" id="PF00010">
    <property type="entry name" value="HLH"/>
    <property type="match status" value="1"/>
</dbReference>
<evidence type="ECO:0000256" key="4">
    <source>
        <dbReference type="ARBA" id="ARBA00023125"/>
    </source>
</evidence>
<evidence type="ECO:0000256" key="5">
    <source>
        <dbReference type="ARBA" id="ARBA00023163"/>
    </source>
</evidence>
<dbReference type="FunFam" id="4.10.280.10:FF:000056">
    <property type="entry name" value="mesogenin-1"/>
    <property type="match status" value="1"/>
</dbReference>
<dbReference type="SUPFAM" id="SSF47459">
    <property type="entry name" value="HLH, helix-loop-helix DNA-binding domain"/>
    <property type="match status" value="1"/>
</dbReference>
<dbReference type="GO" id="GO:0046983">
    <property type="term" value="F:protein dimerization activity"/>
    <property type="evidence" value="ECO:0007669"/>
    <property type="project" value="InterPro"/>
</dbReference>
<gene>
    <name evidence="10" type="ORF">NXF25_002401</name>
</gene>
<evidence type="ECO:0000256" key="8">
    <source>
        <dbReference type="SAM" id="MobiDB-lite"/>
    </source>
</evidence>
<dbReference type="GO" id="GO:0030154">
    <property type="term" value="P:cell differentiation"/>
    <property type="evidence" value="ECO:0007669"/>
    <property type="project" value="UniProtKB-KW"/>
</dbReference>
<dbReference type="PANTHER" id="PTHR20937">
    <property type="entry name" value="IP14615P"/>
    <property type="match status" value="1"/>
</dbReference>
<dbReference type="InterPro" id="IPR040259">
    <property type="entry name" value="Mesogenin/MesP"/>
</dbReference>
<dbReference type="PANTHER" id="PTHR20937:SF4">
    <property type="entry name" value="MESOGENIN-1"/>
    <property type="match status" value="1"/>
</dbReference>
<dbReference type="GO" id="GO:0000981">
    <property type="term" value="F:DNA-binding transcription factor activity, RNA polymerase II-specific"/>
    <property type="evidence" value="ECO:0007669"/>
    <property type="project" value="TreeGrafter"/>
</dbReference>
<keyword evidence="4" id="KW-0238">DNA-binding</keyword>
<protein>
    <recommendedName>
        <fullName evidence="7">Mesogenin-1</fullName>
    </recommendedName>
</protein>
<dbReference type="SMART" id="SM00353">
    <property type="entry name" value="HLH"/>
    <property type="match status" value="1"/>
</dbReference>
<keyword evidence="6" id="KW-0539">Nucleus</keyword>
<keyword evidence="11" id="KW-1185">Reference proteome</keyword>
<evidence type="ECO:0000313" key="11">
    <source>
        <dbReference type="Proteomes" id="UP001474421"/>
    </source>
</evidence>
<proteinExistence type="predicted"/>
<accession>A0AAW1C9P5</accession>
<dbReference type="CDD" id="cd18939">
    <property type="entry name" value="bHLH_TS_Msgn1"/>
    <property type="match status" value="1"/>
</dbReference>
<evidence type="ECO:0000256" key="3">
    <source>
        <dbReference type="ARBA" id="ARBA00023015"/>
    </source>
</evidence>
<evidence type="ECO:0000256" key="2">
    <source>
        <dbReference type="ARBA" id="ARBA00022782"/>
    </source>
</evidence>
<comment type="caution">
    <text evidence="10">The sequence shown here is derived from an EMBL/GenBank/DDBJ whole genome shotgun (WGS) entry which is preliminary data.</text>
</comment>
<feature type="region of interest" description="Disordered" evidence="8">
    <location>
        <begin position="15"/>
        <end position="100"/>
    </location>
</feature>
<keyword evidence="3" id="KW-0805">Transcription regulation</keyword>
<dbReference type="GO" id="GO:0001707">
    <property type="term" value="P:mesoderm formation"/>
    <property type="evidence" value="ECO:0007669"/>
    <property type="project" value="TreeGrafter"/>
</dbReference>
<feature type="domain" description="BHLH" evidence="9">
    <location>
        <begin position="160"/>
        <end position="214"/>
    </location>
</feature>
<feature type="region of interest" description="Disordered" evidence="8">
    <location>
        <begin position="139"/>
        <end position="168"/>
    </location>
</feature>
<organism evidence="10 11">
    <name type="scientific">Crotalus adamanteus</name>
    <name type="common">Eastern diamondback rattlesnake</name>
    <dbReference type="NCBI Taxonomy" id="8729"/>
    <lineage>
        <taxon>Eukaryota</taxon>
        <taxon>Metazoa</taxon>
        <taxon>Chordata</taxon>
        <taxon>Craniata</taxon>
        <taxon>Vertebrata</taxon>
        <taxon>Euteleostomi</taxon>
        <taxon>Lepidosauria</taxon>
        <taxon>Squamata</taxon>
        <taxon>Bifurcata</taxon>
        <taxon>Unidentata</taxon>
        <taxon>Episquamata</taxon>
        <taxon>Toxicofera</taxon>
        <taxon>Serpentes</taxon>
        <taxon>Colubroidea</taxon>
        <taxon>Viperidae</taxon>
        <taxon>Crotalinae</taxon>
        <taxon>Crotalus</taxon>
    </lineage>
</organism>
<dbReference type="Proteomes" id="UP001474421">
    <property type="component" value="Unassembled WGS sequence"/>
</dbReference>
<evidence type="ECO:0000256" key="1">
    <source>
        <dbReference type="ARBA" id="ARBA00022473"/>
    </source>
</evidence>
<dbReference type="EMBL" id="JAOTOJ010000001">
    <property type="protein sequence ID" value="KAK9411226.1"/>
    <property type="molecule type" value="Genomic_DNA"/>
</dbReference>